<evidence type="ECO:0000313" key="3">
    <source>
        <dbReference type="EMBL" id="TQN64090.1"/>
    </source>
</evidence>
<feature type="region of interest" description="Disordered" evidence="2">
    <location>
        <begin position="1"/>
        <end position="53"/>
    </location>
</feature>
<dbReference type="PANTHER" id="PTHR43591:SF31">
    <property type="entry name" value="LAEA-LIKE, PUTATIVE (AFU_ORTHOLOGUE AFUA_8G01930)-RELATED"/>
    <property type="match status" value="1"/>
</dbReference>
<dbReference type="SUPFAM" id="SSF53335">
    <property type="entry name" value="S-adenosyl-L-methionine-dependent methyltransferases"/>
    <property type="match status" value="1"/>
</dbReference>
<dbReference type="PANTHER" id="PTHR43591">
    <property type="entry name" value="METHYLTRANSFERASE"/>
    <property type="match status" value="1"/>
</dbReference>
<evidence type="ECO:0000256" key="1">
    <source>
        <dbReference type="ARBA" id="ARBA00038158"/>
    </source>
</evidence>
<organism evidence="3 4">
    <name type="scientific">Colletotrichum shisoi</name>
    <dbReference type="NCBI Taxonomy" id="2078593"/>
    <lineage>
        <taxon>Eukaryota</taxon>
        <taxon>Fungi</taxon>
        <taxon>Dikarya</taxon>
        <taxon>Ascomycota</taxon>
        <taxon>Pezizomycotina</taxon>
        <taxon>Sordariomycetes</taxon>
        <taxon>Hypocreomycetidae</taxon>
        <taxon>Glomerellales</taxon>
        <taxon>Glomerellaceae</taxon>
        <taxon>Colletotrichum</taxon>
        <taxon>Colletotrichum destructivum species complex</taxon>
    </lineage>
</organism>
<dbReference type="CDD" id="cd02440">
    <property type="entry name" value="AdoMet_MTases"/>
    <property type="match status" value="1"/>
</dbReference>
<dbReference type="Proteomes" id="UP000326340">
    <property type="component" value="Unassembled WGS sequence"/>
</dbReference>
<dbReference type="GO" id="GO:0008168">
    <property type="term" value="F:methyltransferase activity"/>
    <property type="evidence" value="ECO:0007669"/>
    <property type="project" value="TreeGrafter"/>
</dbReference>
<gene>
    <name evidence="3" type="primary">LAE1-35</name>
    <name evidence="3" type="ORF">CSHISOI_11384</name>
</gene>
<dbReference type="OrthoDB" id="2013972at2759"/>
<dbReference type="InterPro" id="IPR029063">
    <property type="entry name" value="SAM-dependent_MTases_sf"/>
</dbReference>
<evidence type="ECO:0000256" key="2">
    <source>
        <dbReference type="SAM" id="MobiDB-lite"/>
    </source>
</evidence>
<evidence type="ECO:0000313" key="4">
    <source>
        <dbReference type="Proteomes" id="UP000326340"/>
    </source>
</evidence>
<feature type="region of interest" description="Disordered" evidence="2">
    <location>
        <begin position="75"/>
        <end position="108"/>
    </location>
</feature>
<comment type="similarity">
    <text evidence="1">Belongs to the methyltransferase superfamily. LaeA methyltransferase family.</text>
</comment>
<keyword evidence="4" id="KW-1185">Reference proteome</keyword>
<reference evidence="3 4" key="1">
    <citation type="journal article" date="2019" name="Sci. Rep.">
        <title>Colletotrichum shisoi sp. nov., an anthracnose pathogen of Perilla frutescens in Japan: molecular phylogenetic, morphological and genomic evidence.</title>
        <authorList>
            <person name="Gan P."/>
            <person name="Tsushima A."/>
            <person name="Hiroyama R."/>
            <person name="Narusaka M."/>
            <person name="Takano Y."/>
            <person name="Narusaka Y."/>
            <person name="Kawaradani M."/>
            <person name="Damm U."/>
            <person name="Shirasu K."/>
        </authorList>
    </citation>
    <scope>NUCLEOTIDE SEQUENCE [LARGE SCALE GENOMIC DNA]</scope>
    <source>
        <strain evidence="3 4">PG-2018a</strain>
    </source>
</reference>
<name>A0A5Q4BAZ3_9PEZI</name>
<comment type="caution">
    <text evidence="3">The sequence shown here is derived from an EMBL/GenBank/DDBJ whole genome shotgun (WGS) entry which is preliminary data.</text>
</comment>
<sequence>MADRPTSQTTLAAGTNATPAGNATPGPVDTTAPASGPAPGPASSHGAVVVAEDDLTDDTASDIATCVFLKRKFVQFDPPTSPGERKNVSQVQGRKVPVSQVPSDEKEDDRLDLQHNLYLLTLDYKLGLAPPNEPGSDVKRVLDIGTGTGLWAIEFAEDHPEAEVLGVDLSPPQAEFVPPNLKFEVDDVEQPWTYSRPFDYIHIRGMTSSVSDWHGFLTQAYKGLTPGG</sequence>
<protein>
    <submittedName>
        <fullName evidence="3">Secondary metabolism regulator LAE1</fullName>
    </submittedName>
</protein>
<dbReference type="AlphaFoldDB" id="A0A5Q4BAZ3"/>
<proteinExistence type="inferred from homology"/>
<feature type="compositionally biased region" description="Low complexity" evidence="2">
    <location>
        <begin position="9"/>
        <end position="47"/>
    </location>
</feature>
<accession>A0A5Q4BAZ3</accession>
<dbReference type="EMBL" id="PUHP01002886">
    <property type="protein sequence ID" value="TQN64090.1"/>
    <property type="molecule type" value="Genomic_DNA"/>
</dbReference>
<dbReference type="Gene3D" id="3.40.50.150">
    <property type="entry name" value="Vaccinia Virus protein VP39"/>
    <property type="match status" value="1"/>
</dbReference>
<dbReference type="Pfam" id="PF13489">
    <property type="entry name" value="Methyltransf_23"/>
    <property type="match status" value="1"/>
</dbReference>